<protein>
    <recommendedName>
        <fullName evidence="5">DUF456 domain-containing protein</fullName>
    </recommendedName>
</protein>
<feature type="transmembrane region" description="Helical" evidence="2">
    <location>
        <begin position="72"/>
        <end position="91"/>
    </location>
</feature>
<evidence type="ECO:0008006" key="5">
    <source>
        <dbReference type="Google" id="ProtNLM"/>
    </source>
</evidence>
<dbReference type="EMBL" id="JAMQOS010000005">
    <property type="protein sequence ID" value="MDS0283373.1"/>
    <property type="molecule type" value="Genomic_DNA"/>
</dbReference>
<accession>A0ABU2FRI2</accession>
<keyword evidence="4" id="KW-1185">Reference proteome</keyword>
<dbReference type="Proteomes" id="UP001268864">
    <property type="component" value="Unassembled WGS sequence"/>
</dbReference>
<feature type="transmembrane region" description="Helical" evidence="2">
    <location>
        <begin position="129"/>
        <end position="148"/>
    </location>
</feature>
<name>A0ABU2FRI2_9EURY</name>
<feature type="compositionally biased region" description="Low complexity" evidence="1">
    <location>
        <begin position="17"/>
        <end position="34"/>
    </location>
</feature>
<keyword evidence="2" id="KW-0472">Membrane</keyword>
<evidence type="ECO:0000313" key="3">
    <source>
        <dbReference type="EMBL" id="MDS0283373.1"/>
    </source>
</evidence>
<evidence type="ECO:0000313" key="4">
    <source>
        <dbReference type="Proteomes" id="UP001268864"/>
    </source>
</evidence>
<proteinExistence type="predicted"/>
<gene>
    <name evidence="3" type="ORF">NDI86_14680</name>
</gene>
<feature type="transmembrane region" description="Helical" evidence="2">
    <location>
        <begin position="98"/>
        <end position="117"/>
    </location>
</feature>
<evidence type="ECO:0000256" key="2">
    <source>
        <dbReference type="SAM" id="Phobius"/>
    </source>
</evidence>
<keyword evidence="2" id="KW-1133">Transmembrane helix</keyword>
<organism evidence="3 4">
    <name type="scientific">Haloarcula onubensis</name>
    <dbReference type="NCBI Taxonomy" id="2950539"/>
    <lineage>
        <taxon>Archaea</taxon>
        <taxon>Methanobacteriati</taxon>
        <taxon>Methanobacteriota</taxon>
        <taxon>Stenosarchaea group</taxon>
        <taxon>Halobacteria</taxon>
        <taxon>Halobacteriales</taxon>
        <taxon>Haloarculaceae</taxon>
        <taxon>Haloarcula</taxon>
    </lineage>
</organism>
<evidence type="ECO:0000256" key="1">
    <source>
        <dbReference type="SAM" id="MobiDB-lite"/>
    </source>
</evidence>
<keyword evidence="2" id="KW-0812">Transmembrane</keyword>
<feature type="compositionally biased region" description="Basic and acidic residues" evidence="1">
    <location>
        <begin position="1"/>
        <end position="13"/>
    </location>
</feature>
<reference evidence="3 4" key="1">
    <citation type="submission" date="2022-06" db="EMBL/GenBank/DDBJ databases">
        <title>Halomicroarcula sp. a new haloarchaeum isolate from saline soil.</title>
        <authorList>
            <person name="Strakova D."/>
            <person name="Galisteo C."/>
            <person name="Sanchez-Porro C."/>
            <person name="Ventosa A."/>
        </authorList>
    </citation>
    <scope>NUCLEOTIDE SEQUENCE [LARGE SCALE GENOMIC DNA]</scope>
    <source>
        <strain evidence="3 4">S3CR25-11</strain>
    </source>
</reference>
<dbReference type="RefSeq" id="WP_310901207.1">
    <property type="nucleotide sequence ID" value="NZ_JAMQOS010000005.1"/>
</dbReference>
<feature type="transmembrane region" description="Helical" evidence="2">
    <location>
        <begin position="48"/>
        <end position="66"/>
    </location>
</feature>
<sequence>MAERTAERTRESDADAESAPTATDAADTTSQPASEATETADESGGSYFSVRALVVAFVAIGGGMTLGSLVPMIPFTSFAGIPLGSFVHGVLDRERRYAETAIAGGLLAGLAAVSSLLPQVLAGLDGTRLFAIAAAVGLVLALLGHYFGRDLRDGLTREL</sequence>
<comment type="caution">
    <text evidence="3">The sequence shown here is derived from an EMBL/GenBank/DDBJ whole genome shotgun (WGS) entry which is preliminary data.</text>
</comment>
<feature type="region of interest" description="Disordered" evidence="1">
    <location>
        <begin position="1"/>
        <end position="41"/>
    </location>
</feature>